<dbReference type="EMBL" id="BARU01002422">
    <property type="protein sequence ID" value="GAH28013.1"/>
    <property type="molecule type" value="Genomic_DNA"/>
</dbReference>
<evidence type="ECO:0000313" key="1">
    <source>
        <dbReference type="EMBL" id="GAH28013.1"/>
    </source>
</evidence>
<dbReference type="AlphaFoldDB" id="X1G4U0"/>
<proteinExistence type="predicted"/>
<gene>
    <name evidence="1" type="ORF">S03H2_05728</name>
</gene>
<feature type="non-terminal residue" evidence="1">
    <location>
        <position position="289"/>
    </location>
</feature>
<accession>X1G4U0</accession>
<comment type="caution">
    <text evidence="1">The sequence shown here is derived from an EMBL/GenBank/DDBJ whole genome shotgun (WGS) entry which is preliminary data.</text>
</comment>
<name>X1G4U0_9ZZZZ</name>
<reference evidence="1" key="1">
    <citation type="journal article" date="2014" name="Front. Microbiol.">
        <title>High frequency of phylogenetically diverse reductive dehalogenase-homologous genes in deep subseafloor sedimentary metagenomes.</title>
        <authorList>
            <person name="Kawai M."/>
            <person name="Futagami T."/>
            <person name="Toyoda A."/>
            <person name="Takaki Y."/>
            <person name="Nishi S."/>
            <person name="Hori S."/>
            <person name="Arai W."/>
            <person name="Tsubouchi T."/>
            <person name="Morono Y."/>
            <person name="Uchiyama I."/>
            <person name="Ito T."/>
            <person name="Fujiyama A."/>
            <person name="Inagaki F."/>
            <person name="Takami H."/>
        </authorList>
    </citation>
    <scope>NUCLEOTIDE SEQUENCE</scope>
    <source>
        <strain evidence="1">Expedition CK06-06</strain>
    </source>
</reference>
<organism evidence="1">
    <name type="scientific">marine sediment metagenome</name>
    <dbReference type="NCBI Taxonomy" id="412755"/>
    <lineage>
        <taxon>unclassified sequences</taxon>
        <taxon>metagenomes</taxon>
        <taxon>ecological metagenomes</taxon>
    </lineage>
</organism>
<protein>
    <submittedName>
        <fullName evidence="1">Uncharacterized protein</fullName>
    </submittedName>
</protein>
<sequence length="289" mass="34536">MTALSFYEYTTQVQQKFIESISLYRTFTKDKDKKEKKIMKILNNLSFDKLKDFLTSELKNNPPLRNHFTIYFSGKSSKGKSLNRYKKEINLSYREISDLDGYIEYGTEVDFSYIRDLANRYTDAGNFLEAATIYQALSEVIAENMEGVDDSDGYYGDEFCLAIEDFVNCINEAELGHIKKKKYIDYFFSKYIENDPDYFRENYDGALSEICLSKDDLEYWKKQLKPYLPKNLPDSEQWNEYYQAKELLLTQLYLLDSLNHEKEFYELVKKYWHQEEEFCLSYIERLEKD</sequence>